<dbReference type="PROSITE" id="PS51733">
    <property type="entry name" value="BPL_LPL_CATALYTIC"/>
    <property type="match status" value="1"/>
</dbReference>
<keyword evidence="3" id="KW-1185">Reference proteome</keyword>
<organism evidence="2 3">
    <name type="scientific">Ferrithrix thermotolerans DSM 19514</name>
    <dbReference type="NCBI Taxonomy" id="1121881"/>
    <lineage>
        <taxon>Bacteria</taxon>
        <taxon>Bacillati</taxon>
        <taxon>Actinomycetota</taxon>
        <taxon>Acidimicrobiia</taxon>
        <taxon>Acidimicrobiales</taxon>
        <taxon>Acidimicrobiaceae</taxon>
        <taxon>Ferrithrix</taxon>
    </lineage>
</organism>
<reference evidence="3" key="1">
    <citation type="submission" date="2016-11" db="EMBL/GenBank/DDBJ databases">
        <authorList>
            <person name="Varghese N."/>
            <person name="Submissions S."/>
        </authorList>
    </citation>
    <scope>NUCLEOTIDE SEQUENCE [LARGE SCALE GENOMIC DNA]</scope>
    <source>
        <strain evidence="3">DSM 19514</strain>
    </source>
</reference>
<proteinExistence type="predicted"/>
<sequence length="235" mass="25774">MGVCSLSYHLGMRTQRSLTDAASAFSYRPTGDTPCGIGFRTFRSTLTLGAGQVRYLNQATDLLSELGTDVVVRDNGGGAVWIEPEAQIWVGIYLPSTEGFLTEDYRAELVRIGEVIAPALVSFGLSDVRVVRSPDLLGRGKELCFAGLSYGEITTSGKKILGLSLRRTKRWKIFHLMVPVYETQDKAASVLLRLGKEVPSAVTWSSLSVEIDGLKESDLSQLEEDILQRIDSRVL</sequence>
<dbReference type="Proteomes" id="UP000184295">
    <property type="component" value="Unassembled WGS sequence"/>
</dbReference>
<feature type="domain" description="BPL/LPL catalytic" evidence="1">
    <location>
        <begin position="31"/>
        <end position="235"/>
    </location>
</feature>
<dbReference type="InterPro" id="IPR004143">
    <property type="entry name" value="BPL_LPL_catalytic"/>
</dbReference>
<dbReference type="InterPro" id="IPR045864">
    <property type="entry name" value="aa-tRNA-synth_II/BPL/LPL"/>
</dbReference>
<dbReference type="STRING" id="1121881.SAMN02745225_00714"/>
<dbReference type="Pfam" id="PF21948">
    <property type="entry name" value="LplA-B_cat"/>
    <property type="match status" value="1"/>
</dbReference>
<accession>A0A1M4TS66</accession>
<evidence type="ECO:0000313" key="3">
    <source>
        <dbReference type="Proteomes" id="UP000184295"/>
    </source>
</evidence>
<dbReference type="EMBL" id="FQUL01000006">
    <property type="protein sequence ID" value="SHE47147.1"/>
    <property type="molecule type" value="Genomic_DNA"/>
</dbReference>
<protein>
    <recommendedName>
        <fullName evidence="1">BPL/LPL catalytic domain-containing protein</fullName>
    </recommendedName>
</protein>
<dbReference type="Gene3D" id="3.30.930.10">
    <property type="entry name" value="Bira Bifunctional Protein, Domain 2"/>
    <property type="match status" value="1"/>
</dbReference>
<gene>
    <name evidence="2" type="ORF">SAMN02745225_00714</name>
</gene>
<evidence type="ECO:0000259" key="1">
    <source>
        <dbReference type="PROSITE" id="PS51733"/>
    </source>
</evidence>
<name>A0A1M4TS66_9ACTN</name>
<evidence type="ECO:0000313" key="2">
    <source>
        <dbReference type="EMBL" id="SHE47147.1"/>
    </source>
</evidence>
<dbReference type="SUPFAM" id="SSF55681">
    <property type="entry name" value="Class II aaRS and biotin synthetases"/>
    <property type="match status" value="1"/>
</dbReference>
<dbReference type="AlphaFoldDB" id="A0A1M4TS66"/>